<name>A0A2U8BS42_9RICK</name>
<sequence>MHEVKHRGKYNLIQQVDVKSLSLFYGVIRKISSNERSDCIASN</sequence>
<dbReference type="Proteomes" id="UP000244519">
    <property type="component" value="Chromosome"/>
</dbReference>
<accession>A0A2U8BS42</accession>
<dbReference type="AlphaFoldDB" id="A0A2U8BS42"/>
<dbReference type="RefSeq" id="WP_267895685.1">
    <property type="nucleotide sequence ID" value="NZ_CP025989.1"/>
</dbReference>
<keyword evidence="2" id="KW-1185">Reference proteome</keyword>
<gene>
    <name evidence="1" type="ORF">Fsol_00376</name>
</gene>
<evidence type="ECO:0000313" key="2">
    <source>
        <dbReference type="Proteomes" id="UP000244519"/>
    </source>
</evidence>
<dbReference type="KEGG" id="fso:Fsol_00376"/>
<protein>
    <submittedName>
        <fullName evidence="1">Uncharacterized protein</fullName>
    </submittedName>
</protein>
<reference evidence="1 2" key="1">
    <citation type="journal article" date="2018" name="Genome Biol. Evol.">
        <title>The Genome Sequence of "Candidatus Fokinia solitaria": Insights on Reductive Evolution in Rickettsiales.</title>
        <authorList>
            <person name="Floriano A.M."/>
            <person name="Castelli M."/>
            <person name="Krenek S."/>
            <person name="Berendonk T.U."/>
            <person name="Bazzocchi C."/>
            <person name="Petroni G."/>
            <person name="Sassera D."/>
        </authorList>
    </citation>
    <scope>NUCLEOTIDE SEQUENCE [LARGE SCALE GENOMIC DNA]</scope>
    <source>
        <strain evidence="1">Rio ETE_ALG 3VII</strain>
    </source>
</reference>
<organism evidence="1 2">
    <name type="scientific">Candidatus Fokinia solitaria</name>
    <dbReference type="NCBI Taxonomy" id="1802984"/>
    <lineage>
        <taxon>Bacteria</taxon>
        <taxon>Pseudomonadati</taxon>
        <taxon>Pseudomonadota</taxon>
        <taxon>Alphaproteobacteria</taxon>
        <taxon>Rickettsiales</taxon>
        <taxon>Candidatus Midichloriaceae</taxon>
        <taxon>Candidatus Fokinia</taxon>
    </lineage>
</organism>
<proteinExistence type="predicted"/>
<evidence type="ECO:0000313" key="1">
    <source>
        <dbReference type="EMBL" id="AWD33174.1"/>
    </source>
</evidence>
<dbReference type="EMBL" id="CP025989">
    <property type="protein sequence ID" value="AWD33174.1"/>
    <property type="molecule type" value="Genomic_DNA"/>
</dbReference>